<dbReference type="GO" id="GO:0006493">
    <property type="term" value="P:protein O-linked glycosylation"/>
    <property type="evidence" value="ECO:0007669"/>
    <property type="project" value="TreeGrafter"/>
</dbReference>
<evidence type="ECO:0000256" key="3">
    <source>
        <dbReference type="ARBA" id="ARBA00009105"/>
    </source>
</evidence>
<keyword evidence="4" id="KW-0328">Glycosyltransferase</keyword>
<evidence type="ECO:0000256" key="2">
    <source>
        <dbReference type="ARBA" id="ARBA00004922"/>
    </source>
</evidence>
<evidence type="ECO:0000256" key="8">
    <source>
        <dbReference type="ARBA" id="ARBA00022989"/>
    </source>
</evidence>
<evidence type="ECO:0000256" key="6">
    <source>
        <dbReference type="ARBA" id="ARBA00022692"/>
    </source>
</evidence>
<proteinExistence type="inferred from homology"/>
<reference evidence="13" key="1">
    <citation type="journal article" date="2018" name="Nat. Microbiol.">
        <title>Leveraging single-cell genomics to expand the fungal tree of life.</title>
        <authorList>
            <person name="Ahrendt S.R."/>
            <person name="Quandt C.A."/>
            <person name="Ciobanu D."/>
            <person name="Clum A."/>
            <person name="Salamov A."/>
            <person name="Andreopoulos B."/>
            <person name="Cheng J.F."/>
            <person name="Woyke T."/>
            <person name="Pelin A."/>
            <person name="Henrissat B."/>
            <person name="Reynolds N.K."/>
            <person name="Benny G.L."/>
            <person name="Smith M.E."/>
            <person name="James T.Y."/>
            <person name="Grigoriev I.V."/>
        </authorList>
    </citation>
    <scope>NUCLEOTIDE SEQUENCE [LARGE SCALE GENOMIC DNA]</scope>
    <source>
        <strain evidence="13">Baker2002</strain>
    </source>
</reference>
<dbReference type="Proteomes" id="UP000268321">
    <property type="component" value="Unassembled WGS sequence"/>
</dbReference>
<keyword evidence="6" id="KW-0812">Transmembrane</keyword>
<keyword evidence="7" id="KW-0735">Signal-anchor</keyword>
<dbReference type="GO" id="GO:0000139">
    <property type="term" value="C:Golgi membrane"/>
    <property type="evidence" value="ECO:0007669"/>
    <property type="project" value="UniProtKB-SubCell"/>
</dbReference>
<dbReference type="EMBL" id="ML004431">
    <property type="protein sequence ID" value="RKP32434.1"/>
    <property type="molecule type" value="Genomic_DNA"/>
</dbReference>
<keyword evidence="5" id="KW-0808">Transferase</keyword>
<keyword evidence="11" id="KW-0325">Glycoprotein</keyword>
<dbReference type="GO" id="GO:0000033">
    <property type="term" value="F:alpha-1,3-mannosyltransferase activity"/>
    <property type="evidence" value="ECO:0007669"/>
    <property type="project" value="TreeGrafter"/>
</dbReference>
<dbReference type="SUPFAM" id="SSF53448">
    <property type="entry name" value="Nucleotide-diphospho-sugar transferases"/>
    <property type="match status" value="1"/>
</dbReference>
<comment type="subcellular location">
    <subcellularLocation>
        <location evidence="1">Golgi apparatus membrane</location>
        <topology evidence="1">Single-pass type II membrane protein</topology>
    </subcellularLocation>
</comment>
<evidence type="ECO:0000313" key="12">
    <source>
        <dbReference type="EMBL" id="RKP32434.1"/>
    </source>
</evidence>
<evidence type="ECO:0000256" key="4">
    <source>
        <dbReference type="ARBA" id="ARBA00022676"/>
    </source>
</evidence>
<dbReference type="AlphaFoldDB" id="A0A4P9ZH32"/>
<dbReference type="OrthoDB" id="430354at2759"/>
<evidence type="ECO:0000313" key="13">
    <source>
        <dbReference type="Proteomes" id="UP000268321"/>
    </source>
</evidence>
<sequence length="625" mass="71145">MPPFRLRRKFFFLLAVLAAAAMFVRLSGYRNTLIDVSEPVDLGFEEHDKRAREALHYAKYRFSLTDSVKLESVPWDSFAEQPMEQKCLAFFSTVDREWPDKFAVYKRPFYLEAVLRLRNSELGPLFDYNAEYALLTSAEKERICSEFDRILEATAAAEIVMVDDMTVYCLFGRCFFDHPELRTLPRLHETYLRYSAKLLPFLTRALPLKIDYDVVSIFNDAYFGHSKVLDTENILTTYCGGSSGAGIVIPCATPDAHDVVRLLHLLRAQNNPPKTALLGAVFSDTALLAELLAQIDMTVADLAQMPDAVFGVRAVRATEKNTETAALFFSSFEHIVLLEADVVPLVSPAELLTLQEYTKSGAYFFQDRSLLDKNYGIETNYLAKLMPHASSTLDMAMGIPPVSDKTMANLYMWGWRHMQDAGVMMFNKKHHFKTLVPLVALSLWKEPLQSCFLDKELYWLAMAVTGDDEYTPNDFGAASIGVQVSKPEMKLFRGSLSNEVYNAEPYLGWVKTRLCSSHMYCTYDKPQIFCGQDDAGRFFTFSDAETRHYHLLGSIWLAAKRVKKLPDRFNIEAGIQEGLFEDPTLHIDPQPFDEEEVQFDPTKVRERPEKLSMDLENLLKKLLSG</sequence>
<dbReference type="InterPro" id="IPR022751">
    <property type="entry name" value="Alpha_mannosyltransferase"/>
</dbReference>
<dbReference type="PANTHER" id="PTHR31392:SF1">
    <property type="entry name" value="ALPHA-1,3-MANNOSYLTRANSFERASE MNN1-RELATED"/>
    <property type="match status" value="1"/>
</dbReference>
<evidence type="ECO:0000256" key="10">
    <source>
        <dbReference type="ARBA" id="ARBA00023136"/>
    </source>
</evidence>
<evidence type="ECO:0000256" key="7">
    <source>
        <dbReference type="ARBA" id="ARBA00022968"/>
    </source>
</evidence>
<dbReference type="InterPro" id="IPR029044">
    <property type="entry name" value="Nucleotide-diphossugar_trans"/>
</dbReference>
<evidence type="ECO:0000256" key="9">
    <source>
        <dbReference type="ARBA" id="ARBA00023034"/>
    </source>
</evidence>
<dbReference type="Pfam" id="PF11051">
    <property type="entry name" value="Mannosyl_trans3"/>
    <property type="match status" value="1"/>
</dbReference>
<name>A0A4P9ZH32_9ASCO</name>
<dbReference type="PANTHER" id="PTHR31392">
    <property type="entry name" value="ALPHA-1,3-MANNOSYLTRANSFERASE MNN1-RELATED"/>
    <property type="match status" value="1"/>
</dbReference>
<keyword evidence="10" id="KW-0472">Membrane</keyword>
<accession>A0A4P9ZH32</accession>
<dbReference type="GO" id="GO:0046354">
    <property type="term" value="P:mannan biosynthetic process"/>
    <property type="evidence" value="ECO:0007669"/>
    <property type="project" value="UniProtKB-ARBA"/>
</dbReference>
<keyword evidence="9" id="KW-0333">Golgi apparatus</keyword>
<comment type="similarity">
    <text evidence="3">Belongs to the MNN1/MNT family.</text>
</comment>
<evidence type="ECO:0000256" key="1">
    <source>
        <dbReference type="ARBA" id="ARBA00004323"/>
    </source>
</evidence>
<protein>
    <recommendedName>
        <fullName evidence="14">Nucleotide-diphospho-sugar transferase</fullName>
    </recommendedName>
</protein>
<keyword evidence="13" id="KW-1185">Reference proteome</keyword>
<evidence type="ECO:0008006" key="14">
    <source>
        <dbReference type="Google" id="ProtNLM"/>
    </source>
</evidence>
<evidence type="ECO:0000256" key="11">
    <source>
        <dbReference type="ARBA" id="ARBA00023180"/>
    </source>
</evidence>
<gene>
    <name evidence="12" type="ORF">METBISCDRAFT_25671</name>
</gene>
<organism evidence="12 13">
    <name type="scientific">Metschnikowia bicuspidata</name>
    <dbReference type="NCBI Taxonomy" id="27322"/>
    <lineage>
        <taxon>Eukaryota</taxon>
        <taxon>Fungi</taxon>
        <taxon>Dikarya</taxon>
        <taxon>Ascomycota</taxon>
        <taxon>Saccharomycotina</taxon>
        <taxon>Pichiomycetes</taxon>
        <taxon>Metschnikowiaceae</taxon>
        <taxon>Metschnikowia</taxon>
    </lineage>
</organism>
<comment type="pathway">
    <text evidence="2">Protein modification; protein glycosylation.</text>
</comment>
<evidence type="ECO:0000256" key="5">
    <source>
        <dbReference type="ARBA" id="ARBA00022679"/>
    </source>
</evidence>
<keyword evidence="8" id="KW-1133">Transmembrane helix</keyword>